<dbReference type="PANTHER" id="PTHR33993">
    <property type="entry name" value="GLYOXALASE-RELATED"/>
    <property type="match status" value="1"/>
</dbReference>
<feature type="domain" description="VOC" evidence="1">
    <location>
        <begin position="4"/>
        <end position="117"/>
    </location>
</feature>
<dbReference type="Gene3D" id="3.10.180.10">
    <property type="entry name" value="2,3-Dihydroxybiphenyl 1,2-Dioxygenase, domain 1"/>
    <property type="match status" value="1"/>
</dbReference>
<evidence type="ECO:0000313" key="3">
    <source>
        <dbReference type="Proteomes" id="UP000437709"/>
    </source>
</evidence>
<dbReference type="SUPFAM" id="SSF54593">
    <property type="entry name" value="Glyoxalase/Bleomycin resistance protein/Dihydroxybiphenyl dioxygenase"/>
    <property type="match status" value="1"/>
</dbReference>
<dbReference type="PROSITE" id="PS51819">
    <property type="entry name" value="VOC"/>
    <property type="match status" value="1"/>
</dbReference>
<dbReference type="CDD" id="cd07247">
    <property type="entry name" value="SgaA_N_like"/>
    <property type="match status" value="1"/>
</dbReference>
<dbReference type="InterPro" id="IPR053863">
    <property type="entry name" value="Glyoxy/Ble-like_N"/>
</dbReference>
<gene>
    <name evidence="2" type="ORF">GB881_08660</name>
</gene>
<accession>A0A6N7EGF3</accession>
<name>A0A6N7EGF3_9MICO</name>
<dbReference type="Proteomes" id="UP000437709">
    <property type="component" value="Unassembled WGS sequence"/>
</dbReference>
<dbReference type="EMBL" id="WHPC01000026">
    <property type="protein sequence ID" value="MPV37120.1"/>
    <property type="molecule type" value="Genomic_DNA"/>
</dbReference>
<evidence type="ECO:0000259" key="1">
    <source>
        <dbReference type="PROSITE" id="PS51819"/>
    </source>
</evidence>
<proteinExistence type="predicted"/>
<dbReference type="OrthoDB" id="9793039at2"/>
<comment type="caution">
    <text evidence="2">The sequence shown here is derived from an EMBL/GenBank/DDBJ whole genome shotgun (WGS) entry which is preliminary data.</text>
</comment>
<dbReference type="InterPro" id="IPR037523">
    <property type="entry name" value="VOC_core"/>
</dbReference>
<keyword evidence="3" id="KW-1185">Reference proteome</keyword>
<reference evidence="2 3" key="1">
    <citation type="submission" date="2019-10" db="EMBL/GenBank/DDBJ databases">
        <title>Georgenia wutianyii sp. nov. and Georgenia yuyongxinii sp. nov. isolated from plateau pika (Ochotona curzoniae) in the Qinghai-Tibet plateau of China.</title>
        <authorList>
            <person name="Tian Z."/>
        </authorList>
    </citation>
    <scope>NUCLEOTIDE SEQUENCE [LARGE SCALE GENOMIC DNA]</scope>
    <source>
        <strain evidence="2 3">JCM 19765</strain>
    </source>
</reference>
<dbReference type="RefSeq" id="WP_152193963.1">
    <property type="nucleotide sequence ID" value="NZ_VUKD01000001.1"/>
</dbReference>
<evidence type="ECO:0000313" key="2">
    <source>
        <dbReference type="EMBL" id="MPV37120.1"/>
    </source>
</evidence>
<sequence length="121" mass="12463">MSGELAFFELGVADAARGRAFYEALFGWSFAPGPAGGDGAMITTPNVPGGIHGGDAGSSPYLFFRVDDIDGAVARVHELGGSVEGTDVDGDEESQATYGRFKLCRDDQGSPFGLFQAPGGP</sequence>
<organism evidence="2 3">
    <name type="scientific">Georgenia subflava</name>
    <dbReference type="NCBI Taxonomy" id="1622177"/>
    <lineage>
        <taxon>Bacteria</taxon>
        <taxon>Bacillati</taxon>
        <taxon>Actinomycetota</taxon>
        <taxon>Actinomycetes</taxon>
        <taxon>Micrococcales</taxon>
        <taxon>Bogoriellaceae</taxon>
        <taxon>Georgenia</taxon>
    </lineage>
</organism>
<dbReference type="InterPro" id="IPR052164">
    <property type="entry name" value="Anthracycline_SecMetBiosynth"/>
</dbReference>
<dbReference type="AlphaFoldDB" id="A0A6N7EGF3"/>
<dbReference type="Pfam" id="PF22677">
    <property type="entry name" value="Ble-like_N"/>
    <property type="match status" value="1"/>
</dbReference>
<dbReference type="InterPro" id="IPR029068">
    <property type="entry name" value="Glyas_Bleomycin-R_OHBP_Dase"/>
</dbReference>
<protein>
    <submittedName>
        <fullName evidence="2">VOC family protein</fullName>
    </submittedName>
</protein>
<dbReference type="PANTHER" id="PTHR33993:SF14">
    <property type="entry name" value="GB|AAF24581.1"/>
    <property type="match status" value="1"/>
</dbReference>